<dbReference type="RefSeq" id="WP_092177609.1">
    <property type="nucleotide sequence ID" value="NZ_FNZH01000007.1"/>
</dbReference>
<evidence type="ECO:0000313" key="2">
    <source>
        <dbReference type="EMBL" id="SEJ66145.1"/>
    </source>
</evidence>
<keyword evidence="1" id="KW-0812">Transmembrane</keyword>
<proteinExistence type="predicted"/>
<dbReference type="STRING" id="1416801.SAMN05192553_107143"/>
<accession>A0A1H7AYL6</accession>
<gene>
    <name evidence="2" type="ORF">SAMN05192553_107143</name>
</gene>
<dbReference type="OrthoDB" id="7864403at2"/>
<sequence length="148" mass="16821">MKYLNKKAALKLCSFVLLLLGVLDIIRGFTHTFRVRYAAEYLAKIEPTSDSLVLMSAFGISNFLTGFLYFLIVFKAKNITPYVLTIIPISYMIGGLGMQYSNVILESEFRGQHMMKVYLATCLFTALLYFIVTQIENKHRGSKAQIIN</sequence>
<feature type="transmembrane region" description="Helical" evidence="1">
    <location>
        <begin position="52"/>
        <end position="72"/>
    </location>
</feature>
<keyword evidence="3" id="KW-1185">Reference proteome</keyword>
<organism evidence="2 3">
    <name type="scientific">Cyclobacterium xiamenense</name>
    <dbReference type="NCBI Taxonomy" id="1297121"/>
    <lineage>
        <taxon>Bacteria</taxon>
        <taxon>Pseudomonadati</taxon>
        <taxon>Bacteroidota</taxon>
        <taxon>Cytophagia</taxon>
        <taxon>Cytophagales</taxon>
        <taxon>Cyclobacteriaceae</taxon>
        <taxon>Cyclobacterium</taxon>
    </lineage>
</organism>
<reference evidence="3" key="1">
    <citation type="submission" date="2016-10" db="EMBL/GenBank/DDBJ databases">
        <authorList>
            <person name="Varghese N."/>
            <person name="Submissions S."/>
        </authorList>
    </citation>
    <scope>NUCLEOTIDE SEQUENCE [LARGE SCALE GENOMIC DNA]</scope>
    <source>
        <strain evidence="3">IBRC-M 10761</strain>
    </source>
</reference>
<dbReference type="EMBL" id="FNZH01000007">
    <property type="protein sequence ID" value="SEJ66145.1"/>
    <property type="molecule type" value="Genomic_DNA"/>
</dbReference>
<evidence type="ECO:0000313" key="3">
    <source>
        <dbReference type="Proteomes" id="UP000199403"/>
    </source>
</evidence>
<keyword evidence="1" id="KW-0472">Membrane</keyword>
<dbReference type="AlphaFoldDB" id="A0A1H7AYL6"/>
<keyword evidence="1" id="KW-1133">Transmembrane helix</keyword>
<name>A0A1H7AYL6_9BACT</name>
<feature type="transmembrane region" description="Helical" evidence="1">
    <location>
        <begin position="117"/>
        <end position="135"/>
    </location>
</feature>
<protein>
    <submittedName>
        <fullName evidence="2">Uncharacterized protein</fullName>
    </submittedName>
</protein>
<feature type="transmembrane region" description="Helical" evidence="1">
    <location>
        <begin position="79"/>
        <end position="97"/>
    </location>
</feature>
<dbReference type="Proteomes" id="UP000199403">
    <property type="component" value="Unassembled WGS sequence"/>
</dbReference>
<evidence type="ECO:0000256" key="1">
    <source>
        <dbReference type="SAM" id="Phobius"/>
    </source>
</evidence>